<dbReference type="EMBL" id="VSSQ01103627">
    <property type="protein sequence ID" value="MPN44486.1"/>
    <property type="molecule type" value="Genomic_DNA"/>
</dbReference>
<comment type="caution">
    <text evidence="2">The sequence shown here is derived from an EMBL/GenBank/DDBJ whole genome shotgun (WGS) entry which is preliminary data.</text>
</comment>
<reference evidence="2" key="1">
    <citation type="submission" date="2019-08" db="EMBL/GenBank/DDBJ databases">
        <authorList>
            <person name="Kucharzyk K."/>
            <person name="Murdoch R.W."/>
            <person name="Higgins S."/>
            <person name="Loffler F."/>
        </authorList>
    </citation>
    <scope>NUCLEOTIDE SEQUENCE</scope>
</reference>
<protein>
    <submittedName>
        <fullName evidence="2">Uncharacterized protein</fullName>
    </submittedName>
</protein>
<gene>
    <name evidence="2" type="ORF">SDC9_192051</name>
</gene>
<accession>A0A645I0W1</accession>
<name>A0A645I0W1_9ZZZZ</name>
<evidence type="ECO:0000313" key="2">
    <source>
        <dbReference type="EMBL" id="MPN44486.1"/>
    </source>
</evidence>
<feature type="compositionally biased region" description="Polar residues" evidence="1">
    <location>
        <begin position="73"/>
        <end position="84"/>
    </location>
</feature>
<sequence>MMVMILALFSEILSSTSSIFTNLSWRKATSAAKKTLQANKKREKSWDQFTGLSTDLATAPMNMSRQLADRNTAETMTSSLHIRS</sequence>
<feature type="region of interest" description="Disordered" evidence="1">
    <location>
        <begin position="63"/>
        <end position="84"/>
    </location>
</feature>
<evidence type="ECO:0000256" key="1">
    <source>
        <dbReference type="SAM" id="MobiDB-lite"/>
    </source>
</evidence>
<dbReference type="AlphaFoldDB" id="A0A645I0W1"/>
<organism evidence="2">
    <name type="scientific">bioreactor metagenome</name>
    <dbReference type="NCBI Taxonomy" id="1076179"/>
    <lineage>
        <taxon>unclassified sequences</taxon>
        <taxon>metagenomes</taxon>
        <taxon>ecological metagenomes</taxon>
    </lineage>
</organism>
<proteinExistence type="predicted"/>